<keyword evidence="1" id="KW-0472">Membrane</keyword>
<protein>
    <submittedName>
        <fullName evidence="3">Uncharacterized protein</fullName>
    </submittedName>
</protein>
<evidence type="ECO:0000256" key="1">
    <source>
        <dbReference type="SAM" id="Phobius"/>
    </source>
</evidence>
<evidence type="ECO:0000313" key="2">
    <source>
        <dbReference type="EMBL" id="MDG9733947.1"/>
    </source>
</evidence>
<dbReference type="EMBL" id="JARGDN010000007">
    <property type="protein sequence ID" value="MDG9733947.1"/>
    <property type="molecule type" value="Genomic_DNA"/>
</dbReference>
<evidence type="ECO:0000313" key="5">
    <source>
        <dbReference type="Proteomes" id="UP001529201"/>
    </source>
</evidence>
<dbReference type="AlphaFoldDB" id="A0A5B8T4M9"/>
<reference evidence="2 5" key="2">
    <citation type="submission" date="2023-02" db="EMBL/GenBank/DDBJ databases">
        <title>Antimicrobial susceptibility testing and tentative epidemiological cut-off values for Lactobacillaceae family species intended for ingestion.</title>
        <authorList>
            <person name="Noehr-Meldgaard K."/>
            <person name="Struve C."/>
            <person name="Ingmer H."/>
            <person name="Koza A."/>
            <person name="Al-Nakeeb K."/>
            <person name="Agersoe Y."/>
        </authorList>
    </citation>
    <scope>NUCLEOTIDE SEQUENCE [LARGE SCALE GENOMIC DNA]</scope>
    <source>
        <strain evidence="2 5">DSM 20193</strain>
    </source>
</reference>
<keyword evidence="1" id="KW-0812">Transmembrane</keyword>
<sequence>MIKSIGLLVQRFGLTAPVAFAIINLLSTGGAYAVAVAYPFFAPFIATAKAYLAVFGMTAGVAF</sequence>
<dbReference type="Proteomes" id="UP000321296">
    <property type="component" value="Chromosome"/>
</dbReference>
<keyword evidence="1" id="KW-1133">Transmembrane helix</keyword>
<feature type="transmembrane region" description="Helical" evidence="1">
    <location>
        <begin position="12"/>
        <end position="34"/>
    </location>
</feature>
<dbReference type="RefSeq" id="WP_147651915.1">
    <property type="nucleotide sequence ID" value="NZ_CP042383.1"/>
</dbReference>
<reference evidence="3 4" key="1">
    <citation type="submission" date="2019-06" db="EMBL/GenBank/DDBJ databases">
        <title>Genome analyses of bacteria isolated from kimchi.</title>
        <authorList>
            <person name="Lee S."/>
            <person name="Ahn S."/>
            <person name="Roh S."/>
        </authorList>
    </citation>
    <scope>NUCLEOTIDE SEQUENCE [LARGE SCALE GENOMIC DNA]</scope>
    <source>
        <strain evidence="3 4">CBA3630</strain>
    </source>
</reference>
<gene>
    <name evidence="3" type="ORF">FGL85_10175</name>
    <name evidence="2" type="ORF">P1N92_07435</name>
</gene>
<dbReference type="KEGG" id="lpse:FGL85_10175"/>
<accession>A0A5B8T4M9</accession>
<organism evidence="3 4">
    <name type="scientific">Leuconostoc pseudomesenteroides</name>
    <dbReference type="NCBI Taxonomy" id="33968"/>
    <lineage>
        <taxon>Bacteria</taxon>
        <taxon>Bacillati</taxon>
        <taxon>Bacillota</taxon>
        <taxon>Bacilli</taxon>
        <taxon>Lactobacillales</taxon>
        <taxon>Lactobacillaceae</taxon>
        <taxon>Leuconostoc</taxon>
    </lineage>
</organism>
<keyword evidence="5" id="KW-1185">Reference proteome</keyword>
<dbReference type="Proteomes" id="UP001529201">
    <property type="component" value="Unassembled WGS sequence"/>
</dbReference>
<evidence type="ECO:0000313" key="4">
    <source>
        <dbReference type="Proteomes" id="UP000321296"/>
    </source>
</evidence>
<evidence type="ECO:0000313" key="3">
    <source>
        <dbReference type="EMBL" id="QEA42845.1"/>
    </source>
</evidence>
<feature type="transmembrane region" description="Helical" evidence="1">
    <location>
        <begin position="40"/>
        <end position="62"/>
    </location>
</feature>
<dbReference type="EMBL" id="CP042383">
    <property type="protein sequence ID" value="QEA42845.1"/>
    <property type="molecule type" value="Genomic_DNA"/>
</dbReference>
<proteinExistence type="predicted"/>
<name>A0A5B8T4M9_LEUPS</name>